<dbReference type="EMBL" id="CATNWA010016404">
    <property type="protein sequence ID" value="CAI9592375.1"/>
    <property type="molecule type" value="Genomic_DNA"/>
</dbReference>
<evidence type="ECO:0000313" key="2">
    <source>
        <dbReference type="Proteomes" id="UP001162483"/>
    </source>
</evidence>
<feature type="non-terminal residue" evidence="1">
    <location>
        <position position="53"/>
    </location>
</feature>
<gene>
    <name evidence="1" type="ORF">SPARVUS_LOCUS11360777</name>
</gene>
<proteinExistence type="predicted"/>
<comment type="caution">
    <text evidence="1">The sequence shown here is derived from an EMBL/GenBank/DDBJ whole genome shotgun (WGS) entry which is preliminary data.</text>
</comment>
<name>A0ABN9F5Q2_9NEOB</name>
<reference evidence="1" key="1">
    <citation type="submission" date="2023-05" db="EMBL/GenBank/DDBJ databases">
        <authorList>
            <person name="Stuckert A."/>
        </authorList>
    </citation>
    <scope>NUCLEOTIDE SEQUENCE</scope>
</reference>
<dbReference type="Proteomes" id="UP001162483">
    <property type="component" value="Unassembled WGS sequence"/>
</dbReference>
<organism evidence="1 2">
    <name type="scientific">Staurois parvus</name>
    <dbReference type="NCBI Taxonomy" id="386267"/>
    <lineage>
        <taxon>Eukaryota</taxon>
        <taxon>Metazoa</taxon>
        <taxon>Chordata</taxon>
        <taxon>Craniata</taxon>
        <taxon>Vertebrata</taxon>
        <taxon>Euteleostomi</taxon>
        <taxon>Amphibia</taxon>
        <taxon>Batrachia</taxon>
        <taxon>Anura</taxon>
        <taxon>Neobatrachia</taxon>
        <taxon>Ranoidea</taxon>
        <taxon>Ranidae</taxon>
        <taxon>Staurois</taxon>
    </lineage>
</organism>
<accession>A0ABN9F5Q2</accession>
<sequence>MSIDKDIQTLCGLQIELHEMDFNGRAAASNPYITKCNAKRWMQWCKACRHWTL</sequence>
<protein>
    <submittedName>
        <fullName evidence="1">Uncharacterized protein</fullName>
    </submittedName>
</protein>
<evidence type="ECO:0000313" key="1">
    <source>
        <dbReference type="EMBL" id="CAI9592375.1"/>
    </source>
</evidence>
<keyword evidence="2" id="KW-1185">Reference proteome</keyword>